<dbReference type="SUPFAM" id="SSF48452">
    <property type="entry name" value="TPR-like"/>
    <property type="match status" value="2"/>
</dbReference>
<dbReference type="PANTHER" id="PTHR45588">
    <property type="entry name" value="TPR DOMAIN-CONTAINING PROTEIN"/>
    <property type="match status" value="1"/>
</dbReference>
<sequence length="571" mass="63039">MQGLPAIAQLLCLLGGVLLVPACRQSNRGDAPTAAEIRAIDLKQGNLTMCGPADQQLGTAVFETSCPASVQPDFNLALSLLHSFEYDEAEKVFARIIAREPGCAMAYWGVAMCSYHPLWTPPSPPELQKGAAALALAQRLPRKTTREAAFIQALGAFYQDWEQVEHRARSLRFEQAMAKLHADFPADREATVFYALALDAAADPADKTFARQKKAGALLQALYPGEPNHPGILHYLIHTYDYPELAALALSAARKYASVAPSSAHALHMPSHIFTRLGLWDDCIASNLAATSSARCYAESAGLKAHWDEELHGLDYLTYAYLQKGENQLARAQWRYLDTLSRVSPVNFKVAYAYAAIPARYVLENKQWPQAARLPRQPGSLDWQQYPWQHSIIHFARALGQAHLGQLDSARAELADMRRLHQALLELKDAYKANQVQIQLLSAEAWIRLAERNSAEALRLMQAAADLEDHTEKHPVTPSEVLPARELLADMLLQLGKPGLALQAYEADLRQHPNRFNGLYGAAVAAEQTGNLAKAHRYFQRLTEVAAAPGANRPELAAARAFLAKKQDRII</sequence>
<dbReference type="AlphaFoldDB" id="A0A7L4ZS65"/>
<organism evidence="1 2">
    <name type="scientific">Hymenobacter busanensis</name>
    <dbReference type="NCBI Taxonomy" id="2607656"/>
    <lineage>
        <taxon>Bacteria</taxon>
        <taxon>Pseudomonadati</taxon>
        <taxon>Bacteroidota</taxon>
        <taxon>Cytophagia</taxon>
        <taxon>Cytophagales</taxon>
        <taxon>Hymenobacteraceae</taxon>
        <taxon>Hymenobacter</taxon>
    </lineage>
</organism>
<keyword evidence="2" id="KW-1185">Reference proteome</keyword>
<dbReference type="Proteomes" id="UP000326380">
    <property type="component" value="Unassembled WGS sequence"/>
</dbReference>
<dbReference type="Gene3D" id="1.25.40.10">
    <property type="entry name" value="Tetratricopeptide repeat domain"/>
    <property type="match status" value="1"/>
</dbReference>
<comment type="caution">
    <text evidence="1">The sequence shown here is derived from an EMBL/GenBank/DDBJ whole genome shotgun (WGS) entry which is preliminary data.</text>
</comment>
<protein>
    <submittedName>
        <fullName evidence="1">Uncharacterized protein</fullName>
    </submittedName>
</protein>
<accession>A0A7L4ZS65</accession>
<gene>
    <name evidence="1" type="ORF">F0P96_16250</name>
</gene>
<reference evidence="1 2" key="1">
    <citation type="submission" date="2019-09" db="EMBL/GenBank/DDBJ databases">
        <title>Genome sequence of Hymenobacter sp. M3.</title>
        <authorList>
            <person name="Srinivasan S."/>
        </authorList>
    </citation>
    <scope>NUCLEOTIDE SEQUENCE [LARGE SCALE GENOMIC DNA]</scope>
    <source>
        <strain evidence="1 2">M3</strain>
    </source>
</reference>
<dbReference type="EMBL" id="VTWU01000006">
    <property type="protein sequence ID" value="KAA9327533.1"/>
    <property type="molecule type" value="Genomic_DNA"/>
</dbReference>
<name>A0A7L4ZS65_9BACT</name>
<dbReference type="PANTHER" id="PTHR45588:SF1">
    <property type="entry name" value="WW DOMAIN-CONTAINING PROTEIN"/>
    <property type="match status" value="1"/>
</dbReference>
<evidence type="ECO:0000313" key="2">
    <source>
        <dbReference type="Proteomes" id="UP000326380"/>
    </source>
</evidence>
<dbReference type="InterPro" id="IPR011990">
    <property type="entry name" value="TPR-like_helical_dom_sf"/>
</dbReference>
<evidence type="ECO:0000313" key="1">
    <source>
        <dbReference type="EMBL" id="KAA9327533.1"/>
    </source>
</evidence>
<proteinExistence type="predicted"/>